<accession>A0A9Q3GYM6</accession>
<evidence type="ECO:0000313" key="1">
    <source>
        <dbReference type="EMBL" id="MBW0483699.1"/>
    </source>
</evidence>
<gene>
    <name evidence="1" type="ORF">O181_023414</name>
</gene>
<evidence type="ECO:0000313" key="2">
    <source>
        <dbReference type="Proteomes" id="UP000765509"/>
    </source>
</evidence>
<protein>
    <submittedName>
        <fullName evidence="1">Uncharacterized protein</fullName>
    </submittedName>
</protein>
<organism evidence="1 2">
    <name type="scientific">Austropuccinia psidii MF-1</name>
    <dbReference type="NCBI Taxonomy" id="1389203"/>
    <lineage>
        <taxon>Eukaryota</taxon>
        <taxon>Fungi</taxon>
        <taxon>Dikarya</taxon>
        <taxon>Basidiomycota</taxon>
        <taxon>Pucciniomycotina</taxon>
        <taxon>Pucciniomycetes</taxon>
        <taxon>Pucciniales</taxon>
        <taxon>Sphaerophragmiaceae</taxon>
        <taxon>Austropuccinia</taxon>
    </lineage>
</organism>
<name>A0A9Q3GYM6_9BASI</name>
<sequence>MLKTALRFKGSQNNLRSFQTCQSPLFSKSLLISTMKLAELHTLSRRYGGYDELSAQQSKYCPSETLHSSLTIRLLRNKMPFITLTGKLEPISGYVINYPFPGEFI</sequence>
<dbReference type="Proteomes" id="UP000765509">
    <property type="component" value="Unassembled WGS sequence"/>
</dbReference>
<keyword evidence="2" id="KW-1185">Reference proteome</keyword>
<dbReference type="AlphaFoldDB" id="A0A9Q3GYM6"/>
<dbReference type="EMBL" id="AVOT02007346">
    <property type="protein sequence ID" value="MBW0483699.1"/>
    <property type="molecule type" value="Genomic_DNA"/>
</dbReference>
<comment type="caution">
    <text evidence="1">The sequence shown here is derived from an EMBL/GenBank/DDBJ whole genome shotgun (WGS) entry which is preliminary data.</text>
</comment>
<reference evidence="1" key="1">
    <citation type="submission" date="2021-03" db="EMBL/GenBank/DDBJ databases">
        <title>Draft genome sequence of rust myrtle Austropuccinia psidii MF-1, a brazilian biotype.</title>
        <authorList>
            <person name="Quecine M.C."/>
            <person name="Pachon D.M.R."/>
            <person name="Bonatelli M.L."/>
            <person name="Correr F.H."/>
            <person name="Franceschini L.M."/>
            <person name="Leite T.F."/>
            <person name="Margarido G.R.A."/>
            <person name="Almeida C.A."/>
            <person name="Ferrarezi J.A."/>
            <person name="Labate C.A."/>
        </authorList>
    </citation>
    <scope>NUCLEOTIDE SEQUENCE</scope>
    <source>
        <strain evidence="1">MF-1</strain>
    </source>
</reference>
<proteinExistence type="predicted"/>